<dbReference type="KEGG" id="csr:Cspa_c37690"/>
<dbReference type="InterPro" id="IPR036390">
    <property type="entry name" value="WH_DNA-bd_sf"/>
</dbReference>
<dbReference type="PANTHER" id="PTHR42756">
    <property type="entry name" value="TRANSCRIPTIONAL REGULATOR, MARR"/>
    <property type="match status" value="1"/>
</dbReference>
<dbReference type="Pfam" id="PF12802">
    <property type="entry name" value="MarR_2"/>
    <property type="match status" value="1"/>
</dbReference>
<dbReference type="EMBL" id="CP004121">
    <property type="protein sequence ID" value="AGF57529.1"/>
    <property type="molecule type" value="Genomic_DNA"/>
</dbReference>
<proteinExistence type="predicted"/>
<dbReference type="SMART" id="SM00347">
    <property type="entry name" value="HTH_MARR"/>
    <property type="match status" value="1"/>
</dbReference>
<dbReference type="PRINTS" id="PR00598">
    <property type="entry name" value="HTHMARR"/>
</dbReference>
<dbReference type="PROSITE" id="PS50995">
    <property type="entry name" value="HTH_MARR_2"/>
    <property type="match status" value="1"/>
</dbReference>
<keyword evidence="1" id="KW-0805">Transcription regulation</keyword>
<dbReference type="eggNOG" id="COG1846">
    <property type="taxonomic scope" value="Bacteria"/>
</dbReference>
<dbReference type="InterPro" id="IPR000835">
    <property type="entry name" value="HTH_MarR-typ"/>
</dbReference>
<dbReference type="GO" id="GO:0003700">
    <property type="term" value="F:DNA-binding transcription factor activity"/>
    <property type="evidence" value="ECO:0007669"/>
    <property type="project" value="InterPro"/>
</dbReference>
<name>M1MHX3_9CLOT</name>
<evidence type="ECO:0000259" key="4">
    <source>
        <dbReference type="PROSITE" id="PS50995"/>
    </source>
</evidence>
<evidence type="ECO:0000313" key="5">
    <source>
        <dbReference type="EMBL" id="AGF57529.1"/>
    </source>
</evidence>
<dbReference type="STRING" id="36745.CLSAP_35370"/>
<dbReference type="PANTHER" id="PTHR42756:SF1">
    <property type="entry name" value="TRANSCRIPTIONAL REPRESSOR OF EMRAB OPERON"/>
    <property type="match status" value="1"/>
</dbReference>
<sequence>MPLTILLISNIIVPMDKNKITYGELNDLNLKSIIALSRCIQSVNKREYKIIKEGGLTFSQFGVLEVLYHKGDLRVSEILEKTLSTGGNMTVVIDNLAKDDLIERRPDPKDRRASLISISEKGIKLMSEIFPKHVDNLGEIFSVLEVEEKKILINILKKLSGV</sequence>
<dbReference type="GO" id="GO:0003677">
    <property type="term" value="F:DNA binding"/>
    <property type="evidence" value="ECO:0007669"/>
    <property type="project" value="UniProtKB-KW"/>
</dbReference>
<feature type="domain" description="HTH marR-type" evidence="4">
    <location>
        <begin position="26"/>
        <end position="161"/>
    </location>
</feature>
<gene>
    <name evidence="5" type="ORF">Cspa_c37690</name>
</gene>
<dbReference type="Proteomes" id="UP000011728">
    <property type="component" value="Chromosome"/>
</dbReference>
<reference evidence="5 6" key="1">
    <citation type="submission" date="2013-02" db="EMBL/GenBank/DDBJ databases">
        <title>Genome sequence of Clostridium saccharoperbutylacetonicum N1-4(HMT).</title>
        <authorList>
            <person name="Poehlein A."/>
            <person name="Daniel R."/>
        </authorList>
    </citation>
    <scope>NUCLEOTIDE SEQUENCE [LARGE SCALE GENOMIC DNA]</scope>
    <source>
        <strain evidence="6">N1-4(HMT)</strain>
    </source>
</reference>
<protein>
    <submittedName>
        <fullName evidence="5">Transcriptional regulator</fullName>
    </submittedName>
</protein>
<evidence type="ECO:0000256" key="3">
    <source>
        <dbReference type="ARBA" id="ARBA00023163"/>
    </source>
</evidence>
<evidence type="ECO:0000313" key="6">
    <source>
        <dbReference type="Proteomes" id="UP000011728"/>
    </source>
</evidence>
<keyword evidence="6" id="KW-1185">Reference proteome</keyword>
<accession>M1MHX3</accession>
<dbReference type="Gene3D" id="1.10.10.10">
    <property type="entry name" value="Winged helix-like DNA-binding domain superfamily/Winged helix DNA-binding domain"/>
    <property type="match status" value="1"/>
</dbReference>
<dbReference type="InterPro" id="IPR036388">
    <property type="entry name" value="WH-like_DNA-bd_sf"/>
</dbReference>
<evidence type="ECO:0000256" key="1">
    <source>
        <dbReference type="ARBA" id="ARBA00023015"/>
    </source>
</evidence>
<organism evidence="5 6">
    <name type="scientific">Clostridium saccharoperbutylacetonicum N1-4(HMT)</name>
    <dbReference type="NCBI Taxonomy" id="931276"/>
    <lineage>
        <taxon>Bacteria</taxon>
        <taxon>Bacillati</taxon>
        <taxon>Bacillota</taxon>
        <taxon>Clostridia</taxon>
        <taxon>Eubacteriales</taxon>
        <taxon>Clostridiaceae</taxon>
        <taxon>Clostridium</taxon>
    </lineage>
</organism>
<evidence type="ECO:0000256" key="2">
    <source>
        <dbReference type="ARBA" id="ARBA00023125"/>
    </source>
</evidence>
<dbReference type="AlphaFoldDB" id="M1MHX3"/>
<keyword evidence="2" id="KW-0238">DNA-binding</keyword>
<dbReference type="HOGENOM" id="CLU_083287_27_2_9"/>
<keyword evidence="3" id="KW-0804">Transcription</keyword>
<dbReference type="SUPFAM" id="SSF46785">
    <property type="entry name" value="Winged helix' DNA-binding domain"/>
    <property type="match status" value="1"/>
</dbReference>
<dbReference type="PATRIC" id="fig|931276.5.peg.3802"/>